<comment type="caution">
    <text evidence="1">The sequence shown here is derived from an EMBL/GenBank/DDBJ whole genome shotgun (WGS) entry which is preliminary data.</text>
</comment>
<evidence type="ECO:0000313" key="2">
    <source>
        <dbReference type="Proteomes" id="UP001597191"/>
    </source>
</evidence>
<dbReference type="Proteomes" id="UP001597191">
    <property type="component" value="Unassembled WGS sequence"/>
</dbReference>
<proteinExistence type="predicted"/>
<dbReference type="EMBL" id="JBHTOH010000035">
    <property type="protein sequence ID" value="MFD1411128.1"/>
    <property type="molecule type" value="Genomic_DNA"/>
</dbReference>
<sequence>MLELEISVIMQSKRVLEIIFDLTTTNKVVPVARKDLFLFDKN</sequence>
<dbReference type="RefSeq" id="WP_263853334.1">
    <property type="nucleotide sequence ID" value="NZ_JBHTOH010000035.1"/>
</dbReference>
<accession>A0ABW4BN88</accession>
<name>A0ABW4BN88_9LACO</name>
<gene>
    <name evidence="1" type="ORF">ACFQ4R_05875</name>
</gene>
<evidence type="ECO:0000313" key="1">
    <source>
        <dbReference type="EMBL" id="MFD1411128.1"/>
    </source>
</evidence>
<organism evidence="1 2">
    <name type="scientific">Lapidilactobacillus gannanensis</name>
    <dbReference type="NCBI Taxonomy" id="2486002"/>
    <lineage>
        <taxon>Bacteria</taxon>
        <taxon>Bacillati</taxon>
        <taxon>Bacillota</taxon>
        <taxon>Bacilli</taxon>
        <taxon>Lactobacillales</taxon>
        <taxon>Lactobacillaceae</taxon>
        <taxon>Lapidilactobacillus</taxon>
    </lineage>
</organism>
<keyword evidence="2" id="KW-1185">Reference proteome</keyword>
<reference evidence="2" key="1">
    <citation type="journal article" date="2019" name="Int. J. Syst. Evol. Microbiol.">
        <title>The Global Catalogue of Microorganisms (GCM) 10K type strain sequencing project: providing services to taxonomists for standard genome sequencing and annotation.</title>
        <authorList>
            <consortium name="The Broad Institute Genomics Platform"/>
            <consortium name="The Broad Institute Genome Sequencing Center for Infectious Disease"/>
            <person name="Wu L."/>
            <person name="Ma J."/>
        </authorList>
    </citation>
    <scope>NUCLEOTIDE SEQUENCE [LARGE SCALE GENOMIC DNA]</scope>
    <source>
        <strain evidence="2">CCM 8937</strain>
    </source>
</reference>
<protein>
    <submittedName>
        <fullName evidence="1">Uncharacterized protein</fullName>
    </submittedName>
</protein>